<reference evidence="4" key="1">
    <citation type="journal article" date="2014" name="FEMS Microbiol. Lett.">
        <title>Draft Genomic DNA Sequence of the Facultatively Methylotrophic Bacterium Acidomonas methanolica type strain MB58.</title>
        <authorList>
            <person name="Higashiura N."/>
            <person name="Hadano H."/>
            <person name="Hirakawa H."/>
            <person name="Matsutani M."/>
            <person name="Takabe S."/>
            <person name="Matsushita K."/>
            <person name="Azuma Y."/>
        </authorList>
    </citation>
    <scope>NUCLEOTIDE SEQUENCE [LARGE SCALE GENOMIC DNA]</scope>
    <source>
        <strain evidence="4">MB58</strain>
    </source>
</reference>
<dbReference type="EMBL" id="BAND01000110">
    <property type="protein sequence ID" value="GAJ30179.1"/>
    <property type="molecule type" value="Genomic_DNA"/>
</dbReference>
<dbReference type="Proteomes" id="UP000019760">
    <property type="component" value="Unassembled WGS sequence"/>
</dbReference>
<dbReference type="InterPro" id="IPR038157">
    <property type="entry name" value="FeoA_core_dom"/>
</dbReference>
<dbReference type="OrthoDB" id="7173531at2"/>
<dbReference type="SUPFAM" id="SSF50037">
    <property type="entry name" value="C-terminal domain of transcriptional repressors"/>
    <property type="match status" value="1"/>
</dbReference>
<accession>A0A023D7V1</accession>
<evidence type="ECO:0000313" key="3">
    <source>
        <dbReference type="EMBL" id="GAJ30179.1"/>
    </source>
</evidence>
<dbReference type="InterPro" id="IPR007167">
    <property type="entry name" value="Fe-transptr_FeoA-like"/>
</dbReference>
<dbReference type="Gene3D" id="2.30.30.90">
    <property type="match status" value="1"/>
</dbReference>
<dbReference type="InterPro" id="IPR052713">
    <property type="entry name" value="FeoA"/>
</dbReference>
<sequence>MDLNALPKGGHAVIDRVEARGGVDPIMTRLLELGFVPGEAVEMVARGPLGADPVAVRVGTARFALRREEAARVHLRPLHLSPAHLRSAA</sequence>
<proteinExistence type="predicted"/>
<dbReference type="RefSeq" id="WP_042060903.1">
    <property type="nucleotide sequence ID" value="NZ_BAND01000110.1"/>
</dbReference>
<evidence type="ECO:0000256" key="1">
    <source>
        <dbReference type="ARBA" id="ARBA00023004"/>
    </source>
</evidence>
<dbReference type="PANTHER" id="PTHR42954">
    <property type="entry name" value="FE(2+) TRANSPORT PROTEIN A"/>
    <property type="match status" value="1"/>
</dbReference>
<organism evidence="3 4">
    <name type="scientific">Acidomonas methanolica NBRC 104435</name>
    <dbReference type="NCBI Taxonomy" id="1231351"/>
    <lineage>
        <taxon>Bacteria</taxon>
        <taxon>Pseudomonadati</taxon>
        <taxon>Pseudomonadota</taxon>
        <taxon>Alphaproteobacteria</taxon>
        <taxon>Acetobacterales</taxon>
        <taxon>Acetobacteraceae</taxon>
        <taxon>Acidomonas</taxon>
    </lineage>
</organism>
<protein>
    <submittedName>
        <fullName evidence="3">Fe2+ transport protein A FeoA</fullName>
    </submittedName>
</protein>
<dbReference type="GO" id="GO:0046914">
    <property type="term" value="F:transition metal ion binding"/>
    <property type="evidence" value="ECO:0007669"/>
    <property type="project" value="InterPro"/>
</dbReference>
<name>A0A023D7V1_ACIMT</name>
<reference evidence="3 4" key="2">
    <citation type="journal article" date="2014" name="FEMS Microbiol. Lett.">
        <title>Draft genomic DNA sequence of the facultatively methylotrophic bacterium Acidomonas methanolica type strain MB58.</title>
        <authorList>
            <person name="Higashiura N."/>
            <person name="Hadano H."/>
            <person name="Hirakawa H."/>
            <person name="Matsutani M."/>
            <person name="Takabe S."/>
            <person name="Matsushita K."/>
            <person name="Azuma Y."/>
        </authorList>
    </citation>
    <scope>NUCLEOTIDE SEQUENCE [LARGE SCALE GENOMIC DNA]</scope>
    <source>
        <strain evidence="3 4">MB58</strain>
    </source>
</reference>
<comment type="caution">
    <text evidence="3">The sequence shown here is derived from an EMBL/GenBank/DDBJ whole genome shotgun (WGS) entry which is preliminary data.</text>
</comment>
<dbReference type="SMART" id="SM00899">
    <property type="entry name" value="FeoA"/>
    <property type="match status" value="1"/>
</dbReference>
<dbReference type="InterPro" id="IPR008988">
    <property type="entry name" value="Transcriptional_repressor_C"/>
</dbReference>
<keyword evidence="1" id="KW-0408">Iron</keyword>
<dbReference type="AlphaFoldDB" id="A0A023D7V1"/>
<keyword evidence="4" id="KW-1185">Reference proteome</keyword>
<dbReference type="PANTHER" id="PTHR42954:SF2">
    <property type="entry name" value="FE(2+) TRANSPORT PROTEIN A"/>
    <property type="match status" value="1"/>
</dbReference>
<evidence type="ECO:0000259" key="2">
    <source>
        <dbReference type="SMART" id="SM00899"/>
    </source>
</evidence>
<dbReference type="Pfam" id="PF04023">
    <property type="entry name" value="FeoA"/>
    <property type="match status" value="1"/>
</dbReference>
<evidence type="ECO:0000313" key="4">
    <source>
        <dbReference type="Proteomes" id="UP000019760"/>
    </source>
</evidence>
<gene>
    <name evidence="3" type="ORF">Amme_111_004</name>
</gene>
<feature type="domain" description="Ferrous iron transporter FeoA-like" evidence="2">
    <location>
        <begin position="1"/>
        <end position="77"/>
    </location>
</feature>